<dbReference type="InterPro" id="IPR009883">
    <property type="entry name" value="YgfX"/>
</dbReference>
<keyword evidence="1" id="KW-0472">Membrane</keyword>
<gene>
    <name evidence="2" type="ORF">HCJ96_02760</name>
</gene>
<organism evidence="2 3">
    <name type="scientific">Alteromonas ponticola</name>
    <dbReference type="NCBI Taxonomy" id="2720613"/>
    <lineage>
        <taxon>Bacteria</taxon>
        <taxon>Pseudomonadati</taxon>
        <taxon>Pseudomonadota</taxon>
        <taxon>Gammaproteobacteria</taxon>
        <taxon>Alteromonadales</taxon>
        <taxon>Alteromonadaceae</taxon>
        <taxon>Alteromonas/Salinimonas group</taxon>
        <taxon>Alteromonas</taxon>
    </lineage>
</organism>
<reference evidence="2 3" key="1">
    <citation type="submission" date="2020-03" db="EMBL/GenBank/DDBJ databases">
        <title>Alteromonas ponticola sp. nov., isolated from seawater.</title>
        <authorList>
            <person name="Yoon J.-H."/>
            <person name="Kim Y.-O."/>
        </authorList>
    </citation>
    <scope>NUCLEOTIDE SEQUENCE [LARGE SCALE GENOMIC DNA]</scope>
    <source>
        <strain evidence="2 3">MYP5</strain>
    </source>
</reference>
<dbReference type="EMBL" id="JAATNW010000002">
    <property type="protein sequence ID" value="NMH58942.1"/>
    <property type="molecule type" value="Genomic_DNA"/>
</dbReference>
<sequence>MLTASKYRVDISPSPWRNYQWLIPTFAAWAVLHSLSENTYSWVPVEYLSIIAGLLSIVFYWHQYQQPRMASQTYLLGEDGSWQQTMEAMVAVEGSREILSDKSRVTPLAVFLSFSTTAQSRWLLKGECDEQNYRRLCRIVLRHRNATQDKG</sequence>
<feature type="transmembrane region" description="Helical" evidence="1">
    <location>
        <begin position="42"/>
        <end position="61"/>
    </location>
</feature>
<evidence type="ECO:0000313" key="3">
    <source>
        <dbReference type="Proteomes" id="UP000709336"/>
    </source>
</evidence>
<name>A0ABX1R1I9_9ALTE</name>
<protein>
    <recommendedName>
        <fullName evidence="4">Toxin CptA</fullName>
    </recommendedName>
</protein>
<dbReference type="RefSeq" id="WP_169209524.1">
    <property type="nucleotide sequence ID" value="NZ_JAATNW010000002.1"/>
</dbReference>
<evidence type="ECO:0000256" key="1">
    <source>
        <dbReference type="SAM" id="Phobius"/>
    </source>
</evidence>
<keyword evidence="1" id="KW-0812">Transmembrane</keyword>
<comment type="caution">
    <text evidence="2">The sequence shown here is derived from an EMBL/GenBank/DDBJ whole genome shotgun (WGS) entry which is preliminary data.</text>
</comment>
<dbReference type="Proteomes" id="UP000709336">
    <property type="component" value="Unassembled WGS sequence"/>
</dbReference>
<keyword evidence="3" id="KW-1185">Reference proteome</keyword>
<keyword evidence="1" id="KW-1133">Transmembrane helix</keyword>
<evidence type="ECO:0008006" key="4">
    <source>
        <dbReference type="Google" id="ProtNLM"/>
    </source>
</evidence>
<accession>A0ABX1R1I9</accession>
<evidence type="ECO:0000313" key="2">
    <source>
        <dbReference type="EMBL" id="NMH58942.1"/>
    </source>
</evidence>
<proteinExistence type="predicted"/>
<dbReference type="Pfam" id="PF07254">
    <property type="entry name" value="Cpta_toxin"/>
    <property type="match status" value="1"/>
</dbReference>